<dbReference type="Gene3D" id="3.40.50.300">
    <property type="entry name" value="P-loop containing nucleotide triphosphate hydrolases"/>
    <property type="match status" value="1"/>
</dbReference>
<sequence>MLSRETTPYPLKDQPILIVVGVTGVGKSTTLDELQALGVPFTLLPNRREVTDDFIFDGEVITDRSERFKRTAKFRETHPGGMGQLLTELYLQEAPGHTLIFDGLRGLDEVQYAAEHSSSRFIVLDAPDLVRASRLLGRGDTFDQVKVENSGNTLDSLKALKGIEQVFSEEDIVTLSQLDARPEDILAKVKIVVDERQNYDPREANAHLNSLGDSKRVLYVDTTQYGPAEVAKQVKDWL</sequence>
<gene>
    <name evidence="1" type="ORF">GCM10008938_01560</name>
</gene>
<keyword evidence="2" id="KW-1185">Reference proteome</keyword>
<protein>
    <submittedName>
        <fullName evidence="1">ATPase</fullName>
    </submittedName>
</protein>
<reference evidence="2" key="1">
    <citation type="journal article" date="2019" name="Int. J. Syst. Evol. Microbiol.">
        <title>The Global Catalogue of Microorganisms (GCM) 10K type strain sequencing project: providing services to taxonomists for standard genome sequencing and annotation.</title>
        <authorList>
            <consortium name="The Broad Institute Genomics Platform"/>
            <consortium name="The Broad Institute Genome Sequencing Center for Infectious Disease"/>
            <person name="Wu L."/>
            <person name="Ma J."/>
        </authorList>
    </citation>
    <scope>NUCLEOTIDE SEQUENCE [LARGE SCALE GENOMIC DNA]</scope>
    <source>
        <strain evidence="2">JCM 14370</strain>
    </source>
</reference>
<organism evidence="1 2">
    <name type="scientific">Deinococcus roseus</name>
    <dbReference type="NCBI Taxonomy" id="392414"/>
    <lineage>
        <taxon>Bacteria</taxon>
        <taxon>Thermotogati</taxon>
        <taxon>Deinococcota</taxon>
        <taxon>Deinococci</taxon>
        <taxon>Deinococcales</taxon>
        <taxon>Deinococcaceae</taxon>
        <taxon>Deinococcus</taxon>
    </lineage>
</organism>
<dbReference type="Pfam" id="PF13238">
    <property type="entry name" value="AAA_18"/>
    <property type="match status" value="1"/>
</dbReference>
<dbReference type="Proteomes" id="UP000632222">
    <property type="component" value="Unassembled WGS sequence"/>
</dbReference>
<dbReference type="SUPFAM" id="SSF52540">
    <property type="entry name" value="P-loop containing nucleoside triphosphate hydrolases"/>
    <property type="match status" value="1"/>
</dbReference>
<comment type="caution">
    <text evidence="1">The sequence shown here is derived from an EMBL/GenBank/DDBJ whole genome shotgun (WGS) entry which is preliminary data.</text>
</comment>
<evidence type="ECO:0000313" key="1">
    <source>
        <dbReference type="EMBL" id="GGJ19196.1"/>
    </source>
</evidence>
<name>A0ABQ2CXC9_9DEIO</name>
<proteinExistence type="predicted"/>
<dbReference type="RefSeq" id="WP_188998352.1">
    <property type="nucleotide sequence ID" value="NZ_BMOD01000001.1"/>
</dbReference>
<evidence type="ECO:0000313" key="2">
    <source>
        <dbReference type="Proteomes" id="UP000632222"/>
    </source>
</evidence>
<accession>A0ABQ2CXC9</accession>
<dbReference type="InterPro" id="IPR027417">
    <property type="entry name" value="P-loop_NTPase"/>
</dbReference>
<dbReference type="EMBL" id="BMOD01000001">
    <property type="protein sequence ID" value="GGJ19196.1"/>
    <property type="molecule type" value="Genomic_DNA"/>
</dbReference>